<sequence length="175" mass="20226">MEYKFDERVFREIRRGAVEFAKDLDLKYLVTLNFNELRCKGTANLILGKFIKRLNVSIFGKRSQKAIICVPSIERHLGGCYHVHIAIEDPASRLREGVQNELSEGELKELIRMTWEGVDSRTASLRKSCPDDKSWFKKIDNQDGALSYISKQIGCAEQDAMQWDLFNKSGRRFSF</sequence>
<organism evidence="1 2">
    <name type="scientific">Geopseudomonas aromaticivorans</name>
    <dbReference type="NCBI Taxonomy" id="2849492"/>
    <lineage>
        <taxon>Bacteria</taxon>
        <taxon>Pseudomonadati</taxon>
        <taxon>Pseudomonadota</taxon>
        <taxon>Gammaproteobacteria</taxon>
        <taxon>Pseudomonadales</taxon>
        <taxon>Pseudomonadaceae</taxon>
        <taxon>Geopseudomonas</taxon>
    </lineage>
</organism>
<evidence type="ECO:0000313" key="1">
    <source>
        <dbReference type="EMBL" id="MBV2131856.1"/>
    </source>
</evidence>
<dbReference type="EMBL" id="JAHRGL010000010">
    <property type="protein sequence ID" value="MBV2131856.1"/>
    <property type="molecule type" value="Genomic_DNA"/>
</dbReference>
<dbReference type="Proteomes" id="UP000813068">
    <property type="component" value="Unassembled WGS sequence"/>
</dbReference>
<name>A0ABS6MSS4_9GAMM</name>
<protein>
    <submittedName>
        <fullName evidence="1">Uncharacterized protein</fullName>
    </submittedName>
</protein>
<gene>
    <name evidence="1" type="ORF">KRX52_03480</name>
</gene>
<comment type="caution">
    <text evidence="1">The sequence shown here is derived from an EMBL/GenBank/DDBJ whole genome shotgun (WGS) entry which is preliminary data.</text>
</comment>
<accession>A0ABS6MSS4</accession>
<keyword evidence="2" id="KW-1185">Reference proteome</keyword>
<dbReference type="RefSeq" id="WP_217679768.1">
    <property type="nucleotide sequence ID" value="NZ_JAHRGL010000010.1"/>
</dbReference>
<reference evidence="1 2" key="1">
    <citation type="submission" date="2021-06" db="EMBL/GenBank/DDBJ databases">
        <title>Differences between aerobic and microaerobic xylene degrading microbial communities.</title>
        <authorList>
            <person name="Banerjee S."/>
            <person name="Tancsics A."/>
        </authorList>
    </citation>
    <scope>NUCLEOTIDE SEQUENCE [LARGE SCALE GENOMIC DNA]</scope>
    <source>
        <strain evidence="1 2">MAP12</strain>
    </source>
</reference>
<proteinExistence type="predicted"/>
<evidence type="ECO:0000313" key="2">
    <source>
        <dbReference type="Proteomes" id="UP000813068"/>
    </source>
</evidence>